<dbReference type="Gene3D" id="3.90.1720.10">
    <property type="entry name" value="endopeptidase domain like (from Nostoc punctiforme)"/>
    <property type="match status" value="1"/>
</dbReference>
<organism evidence="2">
    <name type="scientific">Trypanosoma congolense (strain IL3000)</name>
    <dbReference type="NCBI Taxonomy" id="1068625"/>
    <lineage>
        <taxon>Eukaryota</taxon>
        <taxon>Discoba</taxon>
        <taxon>Euglenozoa</taxon>
        <taxon>Kinetoplastea</taxon>
        <taxon>Metakinetoplastina</taxon>
        <taxon>Trypanosomatida</taxon>
        <taxon>Trypanosomatidae</taxon>
        <taxon>Trypanosoma</taxon>
        <taxon>Nannomonas</taxon>
    </lineage>
</organism>
<protein>
    <submittedName>
        <fullName evidence="2">Uncharacterized protein</fullName>
    </submittedName>
</protein>
<keyword evidence="1" id="KW-1133">Transmembrane helix</keyword>
<reference evidence="2" key="1">
    <citation type="journal article" date="2012" name="Proc. Natl. Acad. Sci. U.S.A.">
        <title>Antigenic diversity is generated by distinct evolutionary mechanisms in African trypanosome species.</title>
        <authorList>
            <person name="Jackson A.P."/>
            <person name="Berry A."/>
            <person name="Aslett M."/>
            <person name="Allison H.C."/>
            <person name="Burton P."/>
            <person name="Vavrova-Anderson J."/>
            <person name="Brown R."/>
            <person name="Browne H."/>
            <person name="Corton N."/>
            <person name="Hauser H."/>
            <person name="Gamble J."/>
            <person name="Gilderthorp R."/>
            <person name="Marcello L."/>
            <person name="McQuillan J."/>
            <person name="Otto T.D."/>
            <person name="Quail M.A."/>
            <person name="Sanders M.J."/>
            <person name="van Tonder A."/>
            <person name="Ginger M.L."/>
            <person name="Field M.C."/>
            <person name="Barry J.D."/>
            <person name="Hertz-Fowler C."/>
            <person name="Berriman M."/>
        </authorList>
    </citation>
    <scope>NUCLEOTIDE SEQUENCE</scope>
    <source>
        <strain evidence="2">IL3000</strain>
    </source>
</reference>
<dbReference type="SUPFAM" id="SSF54001">
    <property type="entry name" value="Cysteine proteinases"/>
    <property type="match status" value="1"/>
</dbReference>
<accession>G0UU63</accession>
<proteinExistence type="predicted"/>
<gene>
    <name evidence="2" type="ORF">TCIL3000_9_3240</name>
</gene>
<sequence length="619" mass="69204">MAVDEQQISSYLSTGDVVLMDRRCMEMRHPLGISICLLSKSECRYDHVAMIVKLSEEEVKQQKEKGIIHPADPFSPSGTYVLETNVSGLSLRPLENRVKRSSAKHMAIRPLNIGDGHCEFKTRLLDQLGDYHKRPYKTRLSSYLPVILSPPDKMDRIKAAHKLSLLKREVDSIDKVLRSGIAMEDRETLLRLRSTYCDATLTLKDTYFPHLPLGVDESIPIVNFGGKHFAVDGVSTAEEVFCTELVAQLWQKCGVLSPFPPASSYRSFDFLDDTRFNFTGNQISFGEKFTLKGDDMPLEPPVRSAPIKQPSFAERLDVYRCMAINGDPCNPDLNAMKAWLLQSNEFKTVVADLPFNVVSTGILFALCGLLVAPLRLRWTEHQLGVLLRRGSLWSLSAGLFARDLAFAATQGVATCVALACLRDGQSSAGLLGPPLVQTDWFDTRHPYYYVCAVWCMASAAAHVVTTPLLNSVIAHHFGPVVPGPWSPRTLARGCFFLLPLGIIIPYQAAWLTWYETLGSGIIPTTSSVLRRRVEHLDTEEWRHYKYKALLGAFVTTTAFDIIAYPLQRQCWRSFLSQLYRPTVSPSCGKRWFAGYSHRFAGNLVTMLTTSTSLSLLGVV</sequence>
<dbReference type="VEuPathDB" id="TriTrypDB:TcIL3000_9_3240"/>
<feature type="transmembrane region" description="Helical" evidence="1">
    <location>
        <begin position="447"/>
        <end position="469"/>
    </location>
</feature>
<evidence type="ECO:0000256" key="1">
    <source>
        <dbReference type="SAM" id="Phobius"/>
    </source>
</evidence>
<keyword evidence="1" id="KW-0812">Transmembrane</keyword>
<dbReference type="AlphaFoldDB" id="G0UU63"/>
<name>G0UU63_TRYCI</name>
<dbReference type="InterPro" id="IPR038765">
    <property type="entry name" value="Papain-like_cys_pep_sf"/>
</dbReference>
<dbReference type="EMBL" id="HE575322">
    <property type="protein sequence ID" value="CCC92927.1"/>
    <property type="molecule type" value="Genomic_DNA"/>
</dbReference>
<feature type="transmembrane region" description="Helical" evidence="1">
    <location>
        <begin position="490"/>
        <end position="509"/>
    </location>
</feature>
<feature type="transmembrane region" description="Helical" evidence="1">
    <location>
        <begin position="353"/>
        <end position="372"/>
    </location>
</feature>
<keyword evidence="1" id="KW-0472">Membrane</keyword>
<evidence type="ECO:0000313" key="2">
    <source>
        <dbReference type="EMBL" id="CCC92927.1"/>
    </source>
</evidence>